<dbReference type="Proteomes" id="UP000622653">
    <property type="component" value="Unassembled WGS sequence"/>
</dbReference>
<dbReference type="Pfam" id="PF13129">
    <property type="entry name" value="DUF3953"/>
    <property type="match status" value="1"/>
</dbReference>
<keyword evidence="3" id="KW-1185">Reference proteome</keyword>
<reference evidence="2" key="1">
    <citation type="submission" date="2020-11" db="EMBL/GenBank/DDBJ databases">
        <title>Multidrug resistant novel bacterium Savagea serpentis sp. nov., isolated from the scats of a vine snake (Ahaetulla nasuta).</title>
        <authorList>
            <person name="Venkata Ramana V."/>
            <person name="Vikas Patil S."/>
            <person name="Yogita Lugani V."/>
        </authorList>
    </citation>
    <scope>NUCLEOTIDE SEQUENCE</scope>
    <source>
        <strain evidence="2">SN6</strain>
    </source>
</reference>
<dbReference type="RefSeq" id="WP_194561917.1">
    <property type="nucleotide sequence ID" value="NZ_JADKPV010000001.1"/>
</dbReference>
<protein>
    <submittedName>
        <fullName evidence="2">DUF3953 domain-containing protein</fullName>
    </submittedName>
</protein>
<accession>A0A8J7G7A0</accession>
<keyword evidence="1" id="KW-0812">Transmembrane</keyword>
<proteinExistence type="predicted"/>
<feature type="transmembrane region" description="Helical" evidence="1">
    <location>
        <begin position="6"/>
        <end position="24"/>
    </location>
</feature>
<name>A0A8J7G7A0_9BACL</name>
<gene>
    <name evidence="2" type="ORF">IRY55_03795</name>
</gene>
<keyword evidence="1" id="KW-1133">Transmembrane helix</keyword>
<evidence type="ECO:0000256" key="1">
    <source>
        <dbReference type="SAM" id="Phobius"/>
    </source>
</evidence>
<organism evidence="2 3">
    <name type="scientific">Savagea serpentis</name>
    <dbReference type="NCBI Taxonomy" id="2785297"/>
    <lineage>
        <taxon>Bacteria</taxon>
        <taxon>Bacillati</taxon>
        <taxon>Bacillota</taxon>
        <taxon>Bacilli</taxon>
        <taxon>Bacillales</taxon>
        <taxon>Caryophanaceae</taxon>
        <taxon>Savagea</taxon>
    </lineage>
</organism>
<feature type="transmembrane region" description="Helical" evidence="1">
    <location>
        <begin position="31"/>
        <end position="50"/>
    </location>
</feature>
<evidence type="ECO:0000313" key="3">
    <source>
        <dbReference type="Proteomes" id="UP000622653"/>
    </source>
</evidence>
<keyword evidence="1" id="KW-0472">Membrane</keyword>
<sequence length="64" mass="6973">MDGFWYLLLLLLGLVVFIVGVIQIKTRRGLTGFVPLVMGGGLIAVSIFLLSPNSSKIIEEILNL</sequence>
<evidence type="ECO:0000313" key="2">
    <source>
        <dbReference type="EMBL" id="MBF4500478.1"/>
    </source>
</evidence>
<dbReference type="InterPro" id="IPR025018">
    <property type="entry name" value="DUF3953"/>
</dbReference>
<dbReference type="EMBL" id="JADKPV010000001">
    <property type="protein sequence ID" value="MBF4500478.1"/>
    <property type="molecule type" value="Genomic_DNA"/>
</dbReference>
<comment type="caution">
    <text evidence="2">The sequence shown here is derived from an EMBL/GenBank/DDBJ whole genome shotgun (WGS) entry which is preliminary data.</text>
</comment>
<dbReference type="AlphaFoldDB" id="A0A8J7G7A0"/>